<name>A0A2K0TK32_9HYPO</name>
<gene>
    <name evidence="1" type="ORF">TGAMA5MH_02612</name>
</gene>
<evidence type="ECO:0000313" key="1">
    <source>
        <dbReference type="EMBL" id="PNP45872.1"/>
    </source>
</evidence>
<protein>
    <submittedName>
        <fullName evidence="1">Uncharacterized protein</fullName>
    </submittedName>
</protein>
<dbReference type="EMBL" id="MTYH01000023">
    <property type="protein sequence ID" value="PNP45872.1"/>
    <property type="molecule type" value="Genomic_DNA"/>
</dbReference>
<reference evidence="1 2" key="1">
    <citation type="submission" date="2017-02" db="EMBL/GenBank/DDBJ databases">
        <title>Genomes of Trichoderma spp. with biocontrol activity.</title>
        <authorList>
            <person name="Gardiner D."/>
            <person name="Kazan K."/>
            <person name="Vos C."/>
            <person name="Harvey P."/>
        </authorList>
    </citation>
    <scope>NUCLEOTIDE SEQUENCE [LARGE SCALE GENOMIC DNA]</scope>
    <source>
        <strain evidence="1 2">A5MH</strain>
    </source>
</reference>
<dbReference type="Proteomes" id="UP000236546">
    <property type="component" value="Unassembled WGS sequence"/>
</dbReference>
<organism evidence="1 2">
    <name type="scientific">Trichoderma gamsii</name>
    <dbReference type="NCBI Taxonomy" id="398673"/>
    <lineage>
        <taxon>Eukaryota</taxon>
        <taxon>Fungi</taxon>
        <taxon>Dikarya</taxon>
        <taxon>Ascomycota</taxon>
        <taxon>Pezizomycotina</taxon>
        <taxon>Sordariomycetes</taxon>
        <taxon>Hypocreomycetidae</taxon>
        <taxon>Hypocreales</taxon>
        <taxon>Hypocreaceae</taxon>
        <taxon>Trichoderma</taxon>
    </lineage>
</organism>
<proteinExistence type="predicted"/>
<comment type="caution">
    <text evidence="1">The sequence shown here is derived from an EMBL/GenBank/DDBJ whole genome shotgun (WGS) entry which is preliminary data.</text>
</comment>
<dbReference type="AlphaFoldDB" id="A0A2K0TK32"/>
<evidence type="ECO:0000313" key="2">
    <source>
        <dbReference type="Proteomes" id="UP000236546"/>
    </source>
</evidence>
<accession>A0A2K0TK32</accession>
<sequence length="57" mass="6361">MGGLESATGRPHRQITDRNLPILIFFPRVSRSPPRDLPDSILALDIQHVSKITISNL</sequence>